<keyword evidence="2" id="KW-1185">Reference proteome</keyword>
<feature type="non-terminal residue" evidence="1">
    <location>
        <position position="1"/>
    </location>
</feature>
<dbReference type="EMBL" id="CAJVQB010050305">
    <property type="protein sequence ID" value="CAG8834867.1"/>
    <property type="molecule type" value="Genomic_DNA"/>
</dbReference>
<name>A0ABN7WKW7_GIGMA</name>
<sequence>EIFNTSSINLIDTSMQKSSGKPKSIVWGTHIKQGNQISKDHWSATCNYCNEYWYKSSPTALENHLELLKTLCPVYEPPSRDVLSGHYLAQEIAFVSQVMIKQLNESKNLTIRSTLKILAKENLIEGGGLKQWIDTHWHTIYNSILTLESRDCSLANCFIDLACLGAAIRGLPENDYRNFCQQAIAIYNRRFAKFDDDAYILCFFLHPGYTVWAQETFRRIFLVVDNFYEKMGKKQKERKMLISQIRSYQHHTALFDWTFLKDNFLKNEDHICQLANKLFSVTPHAARYERIWSTLGCAKDLYEVLFNMNSSDDNNYDEEQPASEEEQDVEFPEEEVLNIEELLNLDTADFTNDLGEIVFDTSFEFSKEENNV</sequence>
<proteinExistence type="predicted"/>
<reference evidence="1 2" key="1">
    <citation type="submission" date="2021-06" db="EMBL/GenBank/DDBJ databases">
        <authorList>
            <person name="Kallberg Y."/>
            <person name="Tangrot J."/>
            <person name="Rosling A."/>
        </authorList>
    </citation>
    <scope>NUCLEOTIDE SEQUENCE [LARGE SCALE GENOMIC DNA]</scope>
    <source>
        <strain evidence="1 2">120-4 pot B 10/14</strain>
    </source>
</reference>
<comment type="caution">
    <text evidence="1">The sequence shown here is derived from an EMBL/GenBank/DDBJ whole genome shotgun (WGS) entry which is preliminary data.</text>
</comment>
<accession>A0ABN7WKW7</accession>
<gene>
    <name evidence="1" type="ORF">GMARGA_LOCUS32283</name>
</gene>
<protein>
    <submittedName>
        <fullName evidence="1">26045_t:CDS:1</fullName>
    </submittedName>
</protein>
<evidence type="ECO:0000313" key="1">
    <source>
        <dbReference type="EMBL" id="CAG8834867.1"/>
    </source>
</evidence>
<dbReference type="Proteomes" id="UP000789901">
    <property type="component" value="Unassembled WGS sequence"/>
</dbReference>
<organism evidence="1 2">
    <name type="scientific">Gigaspora margarita</name>
    <dbReference type="NCBI Taxonomy" id="4874"/>
    <lineage>
        <taxon>Eukaryota</taxon>
        <taxon>Fungi</taxon>
        <taxon>Fungi incertae sedis</taxon>
        <taxon>Mucoromycota</taxon>
        <taxon>Glomeromycotina</taxon>
        <taxon>Glomeromycetes</taxon>
        <taxon>Diversisporales</taxon>
        <taxon>Gigasporaceae</taxon>
        <taxon>Gigaspora</taxon>
    </lineage>
</organism>
<evidence type="ECO:0000313" key="2">
    <source>
        <dbReference type="Proteomes" id="UP000789901"/>
    </source>
</evidence>